<name>A0ABR9FRA6_9GAMM</name>
<dbReference type="Gene3D" id="3.90.550.10">
    <property type="entry name" value="Spore Coat Polysaccharide Biosynthesis Protein SpsA, Chain A"/>
    <property type="match status" value="1"/>
</dbReference>
<evidence type="ECO:0000313" key="1">
    <source>
        <dbReference type="EMBL" id="MBE0459366.1"/>
    </source>
</evidence>
<accession>A0ABR9FRA6</accession>
<dbReference type="InterPro" id="IPR029044">
    <property type="entry name" value="Nucleotide-diphossugar_trans"/>
</dbReference>
<dbReference type="RefSeq" id="WP_192542791.1">
    <property type="nucleotide sequence ID" value="NZ_JBQDLW010000087.1"/>
</dbReference>
<dbReference type="SUPFAM" id="SSF53448">
    <property type="entry name" value="Nucleotide-diphospho-sugar transferases"/>
    <property type="match status" value="1"/>
</dbReference>
<protein>
    <recommendedName>
        <fullName evidence="3">Glycosyl transferase</fullName>
    </recommendedName>
</protein>
<keyword evidence="2" id="KW-1185">Reference proteome</keyword>
<evidence type="ECO:0008006" key="3">
    <source>
        <dbReference type="Google" id="ProtNLM"/>
    </source>
</evidence>
<sequence>MYDFAVLVVLYNCKPLDSVTIKSLVRSWSVTSNTKFIFWNNGPVSQPLDVKELNGLDIEVVESLYNESLAKIYNQFIERVHANVYVVLDHDSEVSPQYIAALNTITSEQCAFPVILNGDKATGPLINGVTVSEPIDLTDSDSLLAIGSGVAIGSNIVNTIKTAYGNVFDERFYLYGIDSTFCYRLERLKLIANSKVISGFQHSLSRLESESSALTQFRKKERSYSFGLTLRYYKKLSYLRVLFILLFKRILNKSPLSITYIFKALIHGRHYRDEK</sequence>
<reference evidence="1 2" key="1">
    <citation type="submission" date="2020-07" db="EMBL/GenBank/DDBJ databases">
        <title>Halophilic bacteria isolated from french cheeses.</title>
        <authorList>
            <person name="Kothe C.I."/>
            <person name="Farah-Kraiem B."/>
            <person name="Renault P."/>
            <person name="Dridi B."/>
        </authorList>
    </citation>
    <scope>NUCLEOTIDE SEQUENCE [LARGE SCALE GENOMIC DNA]</scope>
    <source>
        <strain evidence="1 2">FME14</strain>
    </source>
</reference>
<dbReference type="EMBL" id="RRZA01000075">
    <property type="protein sequence ID" value="MBE0459366.1"/>
    <property type="molecule type" value="Genomic_DNA"/>
</dbReference>
<evidence type="ECO:0000313" key="2">
    <source>
        <dbReference type="Proteomes" id="UP000707245"/>
    </source>
</evidence>
<dbReference type="Proteomes" id="UP000707245">
    <property type="component" value="Unassembled WGS sequence"/>
</dbReference>
<comment type="caution">
    <text evidence="1">The sequence shown here is derived from an EMBL/GenBank/DDBJ whole genome shotgun (WGS) entry which is preliminary data.</text>
</comment>
<proteinExistence type="predicted"/>
<gene>
    <name evidence="1" type="ORF">EI167_18365</name>
</gene>
<organism evidence="1 2">
    <name type="scientific">Pseudoalteromonas prydzensis</name>
    <dbReference type="NCBI Taxonomy" id="182141"/>
    <lineage>
        <taxon>Bacteria</taxon>
        <taxon>Pseudomonadati</taxon>
        <taxon>Pseudomonadota</taxon>
        <taxon>Gammaproteobacteria</taxon>
        <taxon>Alteromonadales</taxon>
        <taxon>Pseudoalteromonadaceae</taxon>
        <taxon>Pseudoalteromonas</taxon>
    </lineage>
</organism>